<feature type="compositionally biased region" description="Basic and acidic residues" evidence="1">
    <location>
        <begin position="107"/>
        <end position="117"/>
    </location>
</feature>
<dbReference type="AlphaFoldDB" id="A0A9P4R4N9"/>
<evidence type="ECO:0000259" key="2">
    <source>
        <dbReference type="Pfam" id="PF24580"/>
    </source>
</evidence>
<feature type="compositionally biased region" description="Acidic residues" evidence="1">
    <location>
        <begin position="80"/>
        <end position="92"/>
    </location>
</feature>
<keyword evidence="4" id="KW-1185">Reference proteome</keyword>
<gene>
    <name evidence="3" type="ORF">EJ04DRAFT_510674</name>
</gene>
<sequence>MIESSGNTKLIQNHLDRMCEEILHVNYRSEDRFRKQCEILQVTVENLQQAKFDHSIYAQDTEPEHVDVIMSNATYFKDNDSEEDEDEDEESIIEGSPTQDDVDFIDDTPHPVREVIHLDSSSDEDGPEHMEIDDERLRPNQNQNSQRPVVTASVEAHPTAPLVWPALDEISSQPQERGRLDDRPEEASFVTVSGWDWNNLVDSQDRKRIVLKVLREMTEEERDIIRVRLQIRRQGLLNELAACTRMMSNKSQRMPGVMPDDTFKVVMWTKLFLSWWLGDNYMKKQPDQEQLRELLACLRTSMRDPEIFHGWVVHAMENTFRKGSYNWKAGPPPAAVIIDLTLD</sequence>
<feature type="region of interest" description="Disordered" evidence="1">
    <location>
        <begin position="77"/>
        <end position="147"/>
    </location>
</feature>
<feature type="compositionally biased region" description="Basic and acidic residues" evidence="1">
    <location>
        <begin position="127"/>
        <end position="138"/>
    </location>
</feature>
<name>A0A9P4R4N9_9PLEO</name>
<proteinExistence type="predicted"/>
<protein>
    <recommendedName>
        <fullName evidence="2">DUF7607 domain-containing protein</fullName>
    </recommendedName>
</protein>
<organism evidence="3 4">
    <name type="scientific">Polyplosphaeria fusca</name>
    <dbReference type="NCBI Taxonomy" id="682080"/>
    <lineage>
        <taxon>Eukaryota</taxon>
        <taxon>Fungi</taxon>
        <taxon>Dikarya</taxon>
        <taxon>Ascomycota</taxon>
        <taxon>Pezizomycotina</taxon>
        <taxon>Dothideomycetes</taxon>
        <taxon>Pleosporomycetidae</taxon>
        <taxon>Pleosporales</taxon>
        <taxon>Tetraplosphaeriaceae</taxon>
        <taxon>Polyplosphaeria</taxon>
    </lineage>
</organism>
<dbReference type="OrthoDB" id="3533395at2759"/>
<evidence type="ECO:0000313" key="4">
    <source>
        <dbReference type="Proteomes" id="UP000799444"/>
    </source>
</evidence>
<evidence type="ECO:0000256" key="1">
    <source>
        <dbReference type="SAM" id="MobiDB-lite"/>
    </source>
</evidence>
<dbReference type="EMBL" id="ML996120">
    <property type="protein sequence ID" value="KAF2736945.1"/>
    <property type="molecule type" value="Genomic_DNA"/>
</dbReference>
<comment type="caution">
    <text evidence="3">The sequence shown here is derived from an EMBL/GenBank/DDBJ whole genome shotgun (WGS) entry which is preliminary data.</text>
</comment>
<dbReference type="Proteomes" id="UP000799444">
    <property type="component" value="Unassembled WGS sequence"/>
</dbReference>
<reference evidence="3" key="1">
    <citation type="journal article" date="2020" name="Stud. Mycol.">
        <title>101 Dothideomycetes genomes: a test case for predicting lifestyles and emergence of pathogens.</title>
        <authorList>
            <person name="Haridas S."/>
            <person name="Albert R."/>
            <person name="Binder M."/>
            <person name="Bloem J."/>
            <person name="Labutti K."/>
            <person name="Salamov A."/>
            <person name="Andreopoulos B."/>
            <person name="Baker S."/>
            <person name="Barry K."/>
            <person name="Bills G."/>
            <person name="Bluhm B."/>
            <person name="Cannon C."/>
            <person name="Castanera R."/>
            <person name="Culley D."/>
            <person name="Daum C."/>
            <person name="Ezra D."/>
            <person name="Gonzalez J."/>
            <person name="Henrissat B."/>
            <person name="Kuo A."/>
            <person name="Liang C."/>
            <person name="Lipzen A."/>
            <person name="Lutzoni F."/>
            <person name="Magnuson J."/>
            <person name="Mondo S."/>
            <person name="Nolan M."/>
            <person name="Ohm R."/>
            <person name="Pangilinan J."/>
            <person name="Park H.-J."/>
            <person name="Ramirez L."/>
            <person name="Alfaro M."/>
            <person name="Sun H."/>
            <person name="Tritt A."/>
            <person name="Yoshinaga Y."/>
            <person name="Zwiers L.-H."/>
            <person name="Turgeon B."/>
            <person name="Goodwin S."/>
            <person name="Spatafora J."/>
            <person name="Crous P."/>
            <person name="Grigoriev I."/>
        </authorList>
    </citation>
    <scope>NUCLEOTIDE SEQUENCE</scope>
    <source>
        <strain evidence="3">CBS 125425</strain>
    </source>
</reference>
<dbReference type="InterPro" id="IPR056026">
    <property type="entry name" value="DUF7607"/>
</dbReference>
<accession>A0A9P4R4N9</accession>
<evidence type="ECO:0000313" key="3">
    <source>
        <dbReference type="EMBL" id="KAF2736945.1"/>
    </source>
</evidence>
<dbReference type="Pfam" id="PF24580">
    <property type="entry name" value="DUF7607"/>
    <property type="match status" value="1"/>
</dbReference>
<feature type="domain" description="DUF7607" evidence="2">
    <location>
        <begin position="9"/>
        <end position="63"/>
    </location>
</feature>